<dbReference type="InterPro" id="IPR029903">
    <property type="entry name" value="RmlD-like-bd"/>
</dbReference>
<dbReference type="PANTHER" id="PTHR43245">
    <property type="entry name" value="BIFUNCTIONAL POLYMYXIN RESISTANCE PROTEIN ARNA"/>
    <property type="match status" value="1"/>
</dbReference>
<dbReference type="Proteomes" id="UP000007460">
    <property type="component" value="Chromosome"/>
</dbReference>
<evidence type="ECO:0000313" key="3">
    <source>
        <dbReference type="Proteomes" id="UP000007460"/>
    </source>
</evidence>
<name>D5BSI4_PUNMI</name>
<dbReference type="eggNOG" id="COG1091">
    <property type="taxonomic scope" value="Bacteria"/>
</dbReference>
<dbReference type="Pfam" id="PF04321">
    <property type="entry name" value="RmlD_sub_bind"/>
    <property type="match status" value="1"/>
</dbReference>
<keyword evidence="3" id="KW-1185">Reference proteome</keyword>
<sequence length="254" mass="28455">MRYFVLGGEGFIGRAIVSHFERQNADVQVITRKNYQSLIGESCDIFINANGNSKKYLADKDPELEYQLSVESVRKSLKDFYFKKYVLLSSGEVYPDVSTGRLCEEDEEINEDNLSNYGKNKRMAEREVQQACSNAIILRLGGLVGKGLSKNPIYDISHNEKLWVSADSEMQYVNVAFAAKFISELLDKSHSGIYNLTGKGHLILSDLINAVSSKSEISPDTPLVKYNLSVKKACEILEVPATTVTVMEFLETNK</sequence>
<proteinExistence type="predicted"/>
<dbReference type="Gene3D" id="3.40.50.720">
    <property type="entry name" value="NAD(P)-binding Rossmann-like Domain"/>
    <property type="match status" value="1"/>
</dbReference>
<dbReference type="SUPFAM" id="SSF51735">
    <property type="entry name" value="NAD(P)-binding Rossmann-fold domains"/>
    <property type="match status" value="1"/>
</dbReference>
<protein>
    <recommendedName>
        <fullName evidence="1">RmlD-like substrate binding domain-containing protein</fullName>
    </recommendedName>
</protein>
<dbReference type="STRING" id="488538.SAR116_0988"/>
<dbReference type="RefSeq" id="WP_013045860.1">
    <property type="nucleotide sequence ID" value="NC_014010.1"/>
</dbReference>
<feature type="domain" description="RmlD-like substrate binding" evidence="1">
    <location>
        <begin position="1"/>
        <end position="217"/>
    </location>
</feature>
<evidence type="ECO:0000259" key="1">
    <source>
        <dbReference type="Pfam" id="PF04321"/>
    </source>
</evidence>
<dbReference type="AlphaFoldDB" id="D5BSI4"/>
<evidence type="ECO:0000313" key="2">
    <source>
        <dbReference type="EMBL" id="ADE39231.1"/>
    </source>
</evidence>
<dbReference type="HOGENOM" id="CLU_1088683_0_0_5"/>
<reference evidence="2 3" key="1">
    <citation type="journal article" date="2010" name="J. Bacteriol.">
        <title>Complete genome sequence of "Candidatus Puniceispirillum marinum" IMCC1322, a representative of the SAR116 clade in the Alphaproteobacteria.</title>
        <authorList>
            <person name="Oh H.M."/>
            <person name="Kwon K.K."/>
            <person name="Kang I."/>
            <person name="Kang S.G."/>
            <person name="Lee J.H."/>
            <person name="Kim S.J."/>
            <person name="Cho J.C."/>
        </authorList>
    </citation>
    <scope>NUCLEOTIDE SEQUENCE [LARGE SCALE GENOMIC DNA]</scope>
    <source>
        <strain evidence="2 3">IMCC1322</strain>
    </source>
</reference>
<dbReference type="EMBL" id="CP001751">
    <property type="protein sequence ID" value="ADE39231.1"/>
    <property type="molecule type" value="Genomic_DNA"/>
</dbReference>
<gene>
    <name evidence="2" type="ordered locus">SAR116_0988</name>
</gene>
<dbReference type="InterPro" id="IPR050177">
    <property type="entry name" value="Lipid_A_modif_metabolic_enz"/>
</dbReference>
<dbReference type="OrthoDB" id="9812470at2"/>
<organism evidence="2 3">
    <name type="scientific">Puniceispirillum marinum (strain IMCC1322)</name>
    <dbReference type="NCBI Taxonomy" id="488538"/>
    <lineage>
        <taxon>Bacteria</taxon>
        <taxon>Pseudomonadati</taxon>
        <taxon>Pseudomonadota</taxon>
        <taxon>Alphaproteobacteria</taxon>
        <taxon>Candidatus Puniceispirillales</taxon>
        <taxon>Candidatus Puniceispirillaceae</taxon>
        <taxon>Candidatus Puniceispirillum</taxon>
    </lineage>
</organism>
<accession>D5BSI4</accession>
<dbReference type="KEGG" id="apb:SAR116_0988"/>
<dbReference type="InterPro" id="IPR036291">
    <property type="entry name" value="NAD(P)-bd_dom_sf"/>
</dbReference>